<feature type="transmembrane region" description="Helical" evidence="3">
    <location>
        <begin position="58"/>
        <end position="75"/>
    </location>
</feature>
<comment type="subcellular location">
    <subcellularLocation>
        <location evidence="1">Membrane</location>
    </subcellularLocation>
</comment>
<feature type="transmembrane region" description="Helical" evidence="3">
    <location>
        <begin position="187"/>
        <end position="206"/>
    </location>
</feature>
<feature type="transmembrane region" description="Helical" evidence="3">
    <location>
        <begin position="21"/>
        <end position="38"/>
    </location>
</feature>
<feature type="transmembrane region" description="Helical" evidence="3">
    <location>
        <begin position="162"/>
        <end position="180"/>
    </location>
</feature>
<dbReference type="Proteomes" id="UP000531594">
    <property type="component" value="Unassembled WGS sequence"/>
</dbReference>
<comment type="similarity">
    <text evidence="2">Belongs to the acyltransferase 3 family.</text>
</comment>
<feature type="transmembrane region" description="Helical" evidence="3">
    <location>
        <begin position="284"/>
        <end position="301"/>
    </location>
</feature>
<evidence type="ECO:0000259" key="4">
    <source>
        <dbReference type="Pfam" id="PF01757"/>
    </source>
</evidence>
<feature type="domain" description="Acyltransferase 3" evidence="4">
    <location>
        <begin position="18"/>
        <end position="326"/>
    </location>
</feature>
<evidence type="ECO:0000256" key="3">
    <source>
        <dbReference type="SAM" id="Phobius"/>
    </source>
</evidence>
<dbReference type="InterPro" id="IPR002656">
    <property type="entry name" value="Acyl_transf_3_dom"/>
</dbReference>
<evidence type="ECO:0000256" key="2">
    <source>
        <dbReference type="ARBA" id="ARBA00007400"/>
    </source>
</evidence>
<dbReference type="EMBL" id="JACHGK010000019">
    <property type="protein sequence ID" value="MBB6447261.1"/>
    <property type="molecule type" value="Genomic_DNA"/>
</dbReference>
<dbReference type="GO" id="GO:0016747">
    <property type="term" value="F:acyltransferase activity, transferring groups other than amino-acyl groups"/>
    <property type="evidence" value="ECO:0007669"/>
    <property type="project" value="InterPro"/>
</dbReference>
<dbReference type="Pfam" id="PF01757">
    <property type="entry name" value="Acyl_transf_3"/>
    <property type="match status" value="1"/>
</dbReference>
<dbReference type="PANTHER" id="PTHR23028">
    <property type="entry name" value="ACETYLTRANSFERASE"/>
    <property type="match status" value="1"/>
</dbReference>
<feature type="transmembrane region" description="Helical" evidence="3">
    <location>
        <begin position="232"/>
        <end position="263"/>
    </location>
</feature>
<proteinExistence type="inferred from homology"/>
<accession>A0A7X0HX67</accession>
<feature type="transmembrane region" description="Helical" evidence="3">
    <location>
        <begin position="95"/>
        <end position="114"/>
    </location>
</feature>
<keyword evidence="3" id="KW-0812">Transmembrane</keyword>
<sequence length="357" mass="41101">MFLSGKSIDQCIDARKNNLDIIRFIAATLVIFSHAYPLTTGNNATEAFAVFSNGQMTFGELAVSIFFVISGFLITQSYDRSKNPIYYFKARVLRIFPGLIFCVLLTVLFLGPILSELGVKAYFTNRETFDYLKTITLYWIQYDLPGVFQTNAWPGAVNGSLWTLWYEFFFYIVVAVLGVARLLDKRVVLAGFILASALYFLGKGALYTDLFRYFGAGMALYLFRKQIKLNGWMALVSLVILFITVKAGYFVYAFTIFGTYLIFYVAFDTRVKLQNFGRYGDFSYGIYIYAFPIQQIMSYLFHNQLNVWGNFLLTFPLALLLAIISWYLVEKRALKYKKVTLKSLWLKWNANPKIKQI</sequence>
<keyword evidence="6" id="KW-1185">Reference proteome</keyword>
<comment type="caution">
    <text evidence="5">The sequence shown here is derived from an EMBL/GenBank/DDBJ whole genome shotgun (WGS) entry which is preliminary data.</text>
</comment>
<evidence type="ECO:0000313" key="5">
    <source>
        <dbReference type="EMBL" id="MBB6447261.1"/>
    </source>
</evidence>
<evidence type="ECO:0000256" key="1">
    <source>
        <dbReference type="ARBA" id="ARBA00004370"/>
    </source>
</evidence>
<protein>
    <submittedName>
        <fullName evidence="5">Peptidoglycan/LPS O-acetylase OafA/YrhL</fullName>
    </submittedName>
</protein>
<keyword evidence="3" id="KW-1133">Transmembrane helix</keyword>
<feature type="transmembrane region" description="Helical" evidence="3">
    <location>
        <begin position="307"/>
        <end position="329"/>
    </location>
</feature>
<reference evidence="5 6" key="1">
    <citation type="submission" date="2020-08" db="EMBL/GenBank/DDBJ databases">
        <title>Genomic Encyclopedia of Type Strains, Phase IV (KMG-IV): sequencing the most valuable type-strain genomes for metagenomic binning, comparative biology and taxonomic classification.</title>
        <authorList>
            <person name="Goeker M."/>
        </authorList>
    </citation>
    <scope>NUCLEOTIDE SEQUENCE [LARGE SCALE GENOMIC DNA]</scope>
    <source>
        <strain evidence="5 6">DSM 5391</strain>
    </source>
</reference>
<gene>
    <name evidence="5" type="ORF">HNR53_003941</name>
</gene>
<dbReference type="InterPro" id="IPR050879">
    <property type="entry name" value="Acyltransferase_3"/>
</dbReference>
<dbReference type="AlphaFoldDB" id="A0A7X0HX67"/>
<evidence type="ECO:0000313" key="6">
    <source>
        <dbReference type="Proteomes" id="UP000531594"/>
    </source>
</evidence>
<name>A0A7X0HX67_9BACI</name>
<organism evidence="5 6">
    <name type="scientific">Bacillus benzoevorans</name>
    <dbReference type="NCBI Taxonomy" id="1456"/>
    <lineage>
        <taxon>Bacteria</taxon>
        <taxon>Bacillati</taxon>
        <taxon>Bacillota</taxon>
        <taxon>Bacilli</taxon>
        <taxon>Bacillales</taxon>
        <taxon>Bacillaceae</taxon>
        <taxon>Bacillus</taxon>
    </lineage>
</organism>
<keyword evidence="3" id="KW-0472">Membrane</keyword>
<dbReference type="RefSeq" id="WP_184529048.1">
    <property type="nucleotide sequence ID" value="NZ_JACHGK010000019.1"/>
</dbReference>